<dbReference type="EMBL" id="VYZN01000079">
    <property type="protein sequence ID" value="KAE9523431.1"/>
    <property type="molecule type" value="Genomic_DNA"/>
</dbReference>
<feature type="transmembrane region" description="Helical" evidence="8">
    <location>
        <begin position="446"/>
        <end position="468"/>
    </location>
</feature>
<evidence type="ECO:0000256" key="7">
    <source>
        <dbReference type="ARBA" id="ARBA00023224"/>
    </source>
</evidence>
<evidence type="ECO:0000313" key="10">
    <source>
        <dbReference type="Proteomes" id="UP000475862"/>
    </source>
</evidence>
<dbReference type="PANTHER" id="PTHR21143">
    <property type="entry name" value="INVERTEBRATE GUSTATORY RECEPTOR"/>
    <property type="match status" value="1"/>
</dbReference>
<feature type="transmembrane region" description="Helical" evidence="8">
    <location>
        <begin position="412"/>
        <end position="434"/>
    </location>
</feature>
<keyword evidence="10" id="KW-1185">Reference proteome</keyword>
<feature type="transmembrane region" description="Helical" evidence="8">
    <location>
        <begin position="173"/>
        <end position="193"/>
    </location>
</feature>
<dbReference type="GO" id="GO:0007165">
    <property type="term" value="P:signal transduction"/>
    <property type="evidence" value="ECO:0007669"/>
    <property type="project" value="UniProtKB-KW"/>
</dbReference>
<comment type="similarity">
    <text evidence="8">Belongs to the insect chemoreceptor superfamily. Gustatory receptor (GR) family.</text>
</comment>
<feature type="transmembrane region" description="Helical" evidence="8">
    <location>
        <begin position="141"/>
        <end position="161"/>
    </location>
</feature>
<keyword evidence="5 8" id="KW-0472">Membrane</keyword>
<dbReference type="Pfam" id="PF08395">
    <property type="entry name" value="7tm_7"/>
    <property type="match status" value="2"/>
</dbReference>
<keyword evidence="7 8" id="KW-0807">Transducer</keyword>
<evidence type="ECO:0000256" key="2">
    <source>
        <dbReference type="ARBA" id="ARBA00022475"/>
    </source>
</evidence>
<dbReference type="GO" id="GO:0043025">
    <property type="term" value="C:neuronal cell body"/>
    <property type="evidence" value="ECO:0007669"/>
    <property type="project" value="TreeGrafter"/>
</dbReference>
<accession>A0A6G0T0H5</accession>
<dbReference type="GO" id="GO:0007635">
    <property type="term" value="P:chemosensory behavior"/>
    <property type="evidence" value="ECO:0007669"/>
    <property type="project" value="TreeGrafter"/>
</dbReference>
<dbReference type="Proteomes" id="UP000475862">
    <property type="component" value="Unassembled WGS sequence"/>
</dbReference>
<feature type="transmembrane region" description="Helical" evidence="8">
    <location>
        <begin position="302"/>
        <end position="319"/>
    </location>
</feature>
<comment type="function">
    <text evidence="8">Gustatory receptor which mediates acceptance or avoidance behavior, depending on its substrates.</text>
</comment>
<evidence type="ECO:0000256" key="1">
    <source>
        <dbReference type="ARBA" id="ARBA00004651"/>
    </source>
</evidence>
<keyword evidence="6 8" id="KW-0675">Receptor</keyword>
<dbReference type="GO" id="GO:0030425">
    <property type="term" value="C:dendrite"/>
    <property type="evidence" value="ECO:0007669"/>
    <property type="project" value="TreeGrafter"/>
</dbReference>
<feature type="transmembrane region" description="Helical" evidence="8">
    <location>
        <begin position="30"/>
        <end position="59"/>
    </location>
</feature>
<comment type="caution">
    <text evidence="9">The sequence shown here is derived from an EMBL/GenBank/DDBJ whole genome shotgun (WGS) entry which is preliminary data.</text>
</comment>
<evidence type="ECO:0000313" key="9">
    <source>
        <dbReference type="EMBL" id="KAE9523431.1"/>
    </source>
</evidence>
<reference evidence="9 10" key="1">
    <citation type="submission" date="2019-08" db="EMBL/GenBank/DDBJ databases">
        <title>The genome of the soybean aphid Biotype 1, its phylome, world population structure and adaptation to the North American continent.</title>
        <authorList>
            <person name="Giordano R."/>
            <person name="Donthu R.K."/>
            <person name="Hernandez A.G."/>
            <person name="Wright C.L."/>
            <person name="Zimin A.V."/>
        </authorList>
    </citation>
    <scope>NUCLEOTIDE SEQUENCE [LARGE SCALE GENOMIC DNA]</scope>
    <source>
        <tissue evidence="9">Whole aphids</tissue>
    </source>
</reference>
<organism evidence="9 10">
    <name type="scientific">Aphis glycines</name>
    <name type="common">Soybean aphid</name>
    <dbReference type="NCBI Taxonomy" id="307491"/>
    <lineage>
        <taxon>Eukaryota</taxon>
        <taxon>Metazoa</taxon>
        <taxon>Ecdysozoa</taxon>
        <taxon>Arthropoda</taxon>
        <taxon>Hexapoda</taxon>
        <taxon>Insecta</taxon>
        <taxon>Pterygota</taxon>
        <taxon>Neoptera</taxon>
        <taxon>Paraneoptera</taxon>
        <taxon>Hemiptera</taxon>
        <taxon>Sternorrhyncha</taxon>
        <taxon>Aphidomorpha</taxon>
        <taxon>Aphidoidea</taxon>
        <taxon>Aphididae</taxon>
        <taxon>Aphidini</taxon>
        <taxon>Aphis</taxon>
        <taxon>Aphis</taxon>
    </lineage>
</organism>
<dbReference type="GO" id="GO:0050909">
    <property type="term" value="P:sensory perception of taste"/>
    <property type="evidence" value="ECO:0007669"/>
    <property type="project" value="InterPro"/>
</dbReference>
<evidence type="ECO:0000256" key="4">
    <source>
        <dbReference type="ARBA" id="ARBA00022989"/>
    </source>
</evidence>
<dbReference type="InterPro" id="IPR013604">
    <property type="entry name" value="7TM_chemorcpt"/>
</dbReference>
<comment type="caution">
    <text evidence="8">Lacks conserved residue(s) required for the propagation of feature annotation.</text>
</comment>
<dbReference type="GO" id="GO:0005886">
    <property type="term" value="C:plasma membrane"/>
    <property type="evidence" value="ECO:0007669"/>
    <property type="project" value="UniProtKB-SubCell"/>
</dbReference>
<dbReference type="GO" id="GO:0008049">
    <property type="term" value="P:male courtship behavior"/>
    <property type="evidence" value="ECO:0007669"/>
    <property type="project" value="TreeGrafter"/>
</dbReference>
<keyword evidence="4 8" id="KW-1133">Transmembrane helix</keyword>
<evidence type="ECO:0000256" key="6">
    <source>
        <dbReference type="ARBA" id="ARBA00023170"/>
    </source>
</evidence>
<dbReference type="GO" id="GO:0030424">
    <property type="term" value="C:axon"/>
    <property type="evidence" value="ECO:0007669"/>
    <property type="project" value="TreeGrafter"/>
</dbReference>
<keyword evidence="2 8" id="KW-1003">Cell membrane</keyword>
<keyword evidence="3 8" id="KW-0812">Transmembrane</keyword>
<proteinExistence type="inferred from homology"/>
<dbReference type="OrthoDB" id="6604268at2759"/>
<name>A0A6G0T0H5_APHGL</name>
<comment type="subcellular location">
    <subcellularLocation>
        <location evidence="1 8">Cell membrane</location>
        <topology evidence="1 8">Multi-pass membrane protein</topology>
    </subcellularLocation>
</comment>
<sequence length="527" mass="61610">MVSLCAILILPVNGLRIYLLYDQFRDSAMVLFFSIMYLQNISLCITELQFIAYCFGLYLKYRSINEDMAILKSRTITINRYPSALNPGKYNSICDSSGSNYDICQTIKECQLVNSIESFRMRHRFVSDSVNDLNDIYSIQLGLSLFILLVMALFDIYEVVLTEYNIFQTYEMLLMWLSQYAFRFSMIVLTTHFTTKQANKSKMILTDINNRYTDYNTKEEAYTTKTLIADINNRYLDETTKEELYLFFNQIRRHSVEFTSCDLFTLHPHLITTYKKNIEKFHLFTPMTQFETEVLKKVSSRIVILCLLLTVPNMSMYYVETHFTFLCFILYQKFVGINKDLMALKIDTVVRNKYPFMLRAREKYGKNFNSVDYNRDVLQTLAGGHSMANFVEQLKVKHRLAREAVNNLNDLFGVQLGLSMCSLCLFSMFDLYYHIRGIMNPTKSNILLYGWILQYTVRFGSVTILAHLTSKQALKSKVLITDINNRYLDKNTKEEIQLFLNQMCSCAIEFTACDFFTLNTHLITSVC</sequence>
<evidence type="ECO:0000256" key="8">
    <source>
        <dbReference type="RuleBase" id="RU363108"/>
    </source>
</evidence>
<evidence type="ECO:0000256" key="3">
    <source>
        <dbReference type="ARBA" id="ARBA00022692"/>
    </source>
</evidence>
<gene>
    <name evidence="9" type="ORF">AGLY_015983</name>
</gene>
<protein>
    <recommendedName>
        <fullName evidence="8">Gustatory receptor</fullName>
    </recommendedName>
</protein>
<dbReference type="PANTHER" id="PTHR21143:SF134">
    <property type="entry name" value="GUSTATORY RECEPTOR"/>
    <property type="match status" value="1"/>
</dbReference>
<dbReference type="AlphaFoldDB" id="A0A6G0T0H5"/>
<evidence type="ECO:0000256" key="5">
    <source>
        <dbReference type="ARBA" id="ARBA00023136"/>
    </source>
</evidence>